<dbReference type="InterPro" id="IPR028082">
    <property type="entry name" value="Peripla_BP_I"/>
</dbReference>
<evidence type="ECO:0000313" key="10">
    <source>
        <dbReference type="Proteomes" id="UP000198873"/>
    </source>
</evidence>
<dbReference type="RefSeq" id="WP_019431492.1">
    <property type="nucleotide sequence ID" value="NZ_FPAB01000013.1"/>
</dbReference>
<dbReference type="InterPro" id="IPR050957">
    <property type="entry name" value="BMP_lipoprotein"/>
</dbReference>
<comment type="similarity">
    <text evidence="2">Belongs to the BMP lipoprotein family.</text>
</comment>
<accession>A0A1I6W6C7</accession>
<dbReference type="Pfam" id="PF02608">
    <property type="entry name" value="Bmp"/>
    <property type="match status" value="1"/>
</dbReference>
<evidence type="ECO:0000256" key="4">
    <source>
        <dbReference type="ARBA" id="ARBA00022729"/>
    </source>
</evidence>
<evidence type="ECO:0000256" key="6">
    <source>
        <dbReference type="ARBA" id="ARBA00023288"/>
    </source>
</evidence>
<organism evidence="9 10">
    <name type="scientific">Streptomyces harbinensis</name>
    <dbReference type="NCBI Taxonomy" id="1176198"/>
    <lineage>
        <taxon>Bacteria</taxon>
        <taxon>Bacillati</taxon>
        <taxon>Actinomycetota</taxon>
        <taxon>Actinomycetes</taxon>
        <taxon>Kitasatosporales</taxon>
        <taxon>Streptomycetaceae</taxon>
        <taxon>Streptomyces</taxon>
    </lineage>
</organism>
<evidence type="ECO:0000256" key="7">
    <source>
        <dbReference type="SAM" id="SignalP"/>
    </source>
</evidence>
<comment type="subcellular location">
    <subcellularLocation>
        <location evidence="1">Cell membrane</location>
        <topology evidence="1">Lipid-anchor</topology>
    </subcellularLocation>
</comment>
<dbReference type="SUPFAM" id="SSF53822">
    <property type="entry name" value="Periplasmic binding protein-like I"/>
    <property type="match status" value="1"/>
</dbReference>
<name>A0A1I6W6C7_9ACTN</name>
<proteinExistence type="inferred from homology"/>
<evidence type="ECO:0000256" key="5">
    <source>
        <dbReference type="ARBA" id="ARBA00023136"/>
    </source>
</evidence>
<dbReference type="PANTHER" id="PTHR34296">
    <property type="entry name" value="TRANSCRIPTIONAL ACTIVATOR PROTEIN MED"/>
    <property type="match status" value="1"/>
</dbReference>
<dbReference type="PANTHER" id="PTHR34296:SF2">
    <property type="entry name" value="ABC TRANSPORTER GUANOSINE-BINDING PROTEIN NUPN"/>
    <property type="match status" value="1"/>
</dbReference>
<dbReference type="InterPro" id="IPR003760">
    <property type="entry name" value="PnrA-like"/>
</dbReference>
<dbReference type="EMBL" id="FPAB01000013">
    <property type="protein sequence ID" value="SFT21577.1"/>
    <property type="molecule type" value="Genomic_DNA"/>
</dbReference>
<feature type="domain" description="ABC transporter substrate-binding protein PnrA-like" evidence="8">
    <location>
        <begin position="47"/>
        <end position="350"/>
    </location>
</feature>
<evidence type="ECO:0000256" key="3">
    <source>
        <dbReference type="ARBA" id="ARBA00022475"/>
    </source>
</evidence>
<evidence type="ECO:0000256" key="2">
    <source>
        <dbReference type="ARBA" id="ARBA00008610"/>
    </source>
</evidence>
<dbReference type="Gene3D" id="3.40.50.2300">
    <property type="match status" value="2"/>
</dbReference>
<dbReference type="CDD" id="cd06354">
    <property type="entry name" value="PBP1_PrnA-like"/>
    <property type="match status" value="1"/>
</dbReference>
<dbReference type="PROSITE" id="PS51257">
    <property type="entry name" value="PROKAR_LIPOPROTEIN"/>
    <property type="match status" value="1"/>
</dbReference>
<evidence type="ECO:0000313" key="9">
    <source>
        <dbReference type="EMBL" id="SFT21577.1"/>
    </source>
</evidence>
<dbReference type="Proteomes" id="UP000198873">
    <property type="component" value="Unassembled WGS sequence"/>
</dbReference>
<evidence type="ECO:0000259" key="8">
    <source>
        <dbReference type="Pfam" id="PF02608"/>
    </source>
</evidence>
<dbReference type="AlphaFoldDB" id="A0A1I6W6C7"/>
<keyword evidence="6" id="KW-0449">Lipoprotein</keyword>
<protein>
    <submittedName>
        <fullName evidence="9">Basic membrane protein A</fullName>
    </submittedName>
</protein>
<keyword evidence="3" id="KW-1003">Cell membrane</keyword>
<evidence type="ECO:0000256" key="1">
    <source>
        <dbReference type="ARBA" id="ARBA00004193"/>
    </source>
</evidence>
<keyword evidence="5" id="KW-0472">Membrane</keyword>
<reference evidence="10" key="1">
    <citation type="submission" date="2016-10" db="EMBL/GenBank/DDBJ databases">
        <authorList>
            <person name="Varghese N."/>
            <person name="Submissions S."/>
        </authorList>
    </citation>
    <scope>NUCLEOTIDE SEQUENCE [LARGE SCALE GENOMIC DNA]</scope>
    <source>
        <strain evidence="10">CGMCC 4.7047</strain>
    </source>
</reference>
<dbReference type="GO" id="GO:0005886">
    <property type="term" value="C:plasma membrane"/>
    <property type="evidence" value="ECO:0007669"/>
    <property type="project" value="UniProtKB-SubCell"/>
</dbReference>
<dbReference type="STRING" id="1176198.SAMN05444716_11356"/>
<feature type="signal peptide" evidence="7">
    <location>
        <begin position="1"/>
        <end position="23"/>
    </location>
</feature>
<feature type="chain" id="PRO_5039221421" evidence="7">
    <location>
        <begin position="24"/>
        <end position="352"/>
    </location>
</feature>
<sequence>MRRASKLAASVAVTAALALTATACGESSTSSNNSGSDAKGDAGVGLAFDVGGRDDHSFNESAARGLDRAEEELGISFKEMTAKNDETEADREQRLTSLAENGYNPIIGVGYLYGSSIEKVAAQYPDITFGVVDSVVEGDNVYSMVFSEHEGSYLAGVAAALKTESGQVGFIGGVNNPLINKFEAGFVQGVLDTNENEGTDVSVDVQYLYEDNDAGFNDVAKARETADGMLGRGADIIYTAAGQSGQGSIETVAGVEGAWAIGVDSDAYEQPGLAEYKDSILTSVVKGVDVAVFDLIKSVQDGEPLSGPHSYNLEEGGVSLATSGGFIDDISEQIEAAKARIVSGEVTVQETP</sequence>
<keyword evidence="10" id="KW-1185">Reference proteome</keyword>
<gene>
    <name evidence="9" type="ORF">SAMN05444716_11356</name>
</gene>
<keyword evidence="4 7" id="KW-0732">Signal</keyword>